<sequence>MENDKCHTAKGAQRNAKTVTEKAVHKYRFISESNEKNTFATHTASNPLITRDERESALKSIYKEKMRRISSTYRVLIATIVNKSLKHFPYNEALPVLVLAEFRTETFAVNFLCGLINYH</sequence>
<evidence type="ECO:0000313" key="1">
    <source>
        <dbReference type="EnsemblMetazoa" id="GPAI004401-PA"/>
    </source>
</evidence>
<protein>
    <submittedName>
        <fullName evidence="1">Uncharacterized protein</fullName>
    </submittedName>
</protein>
<keyword evidence="2" id="KW-1185">Reference proteome</keyword>
<dbReference type="Proteomes" id="UP000092445">
    <property type="component" value="Unassembled WGS sequence"/>
</dbReference>
<name>A0A1A9Z5D7_GLOPL</name>
<evidence type="ECO:0000313" key="2">
    <source>
        <dbReference type="Proteomes" id="UP000092445"/>
    </source>
</evidence>
<dbReference type="AlphaFoldDB" id="A0A1A9Z5D7"/>
<proteinExistence type="predicted"/>
<dbReference type="VEuPathDB" id="VectorBase:GPAI004401"/>
<accession>A0A1A9Z5D7</accession>
<organism evidence="1 2">
    <name type="scientific">Glossina pallidipes</name>
    <name type="common">Tsetse fly</name>
    <dbReference type="NCBI Taxonomy" id="7398"/>
    <lineage>
        <taxon>Eukaryota</taxon>
        <taxon>Metazoa</taxon>
        <taxon>Ecdysozoa</taxon>
        <taxon>Arthropoda</taxon>
        <taxon>Hexapoda</taxon>
        <taxon>Insecta</taxon>
        <taxon>Pterygota</taxon>
        <taxon>Neoptera</taxon>
        <taxon>Endopterygota</taxon>
        <taxon>Diptera</taxon>
        <taxon>Brachycera</taxon>
        <taxon>Muscomorpha</taxon>
        <taxon>Hippoboscoidea</taxon>
        <taxon>Glossinidae</taxon>
        <taxon>Glossina</taxon>
    </lineage>
</organism>
<reference evidence="2" key="1">
    <citation type="submission" date="2014-03" db="EMBL/GenBank/DDBJ databases">
        <authorList>
            <person name="Aksoy S."/>
            <person name="Warren W."/>
            <person name="Wilson R.K."/>
        </authorList>
    </citation>
    <scope>NUCLEOTIDE SEQUENCE [LARGE SCALE GENOMIC DNA]</scope>
    <source>
        <strain evidence="2">IAEA</strain>
    </source>
</reference>
<dbReference type="EnsemblMetazoa" id="GPAI004401-RA">
    <property type="protein sequence ID" value="GPAI004401-PA"/>
    <property type="gene ID" value="GPAI004401"/>
</dbReference>
<reference evidence="1" key="2">
    <citation type="submission" date="2020-05" db="UniProtKB">
        <authorList>
            <consortium name="EnsemblMetazoa"/>
        </authorList>
    </citation>
    <scope>IDENTIFICATION</scope>
    <source>
        <strain evidence="1">IAEA</strain>
    </source>
</reference>